<feature type="binding site" evidence="8">
    <location>
        <begin position="111"/>
        <end position="118"/>
    </location>
    <ligand>
        <name>ATP</name>
        <dbReference type="ChEBI" id="CHEBI:30616"/>
    </ligand>
</feature>
<evidence type="ECO:0000313" key="11">
    <source>
        <dbReference type="EMBL" id="KAF7278653.1"/>
    </source>
</evidence>
<dbReference type="AlphaFoldDB" id="A0A834MCF4"/>
<feature type="region of interest" description="Disordered" evidence="9">
    <location>
        <begin position="1"/>
        <end position="23"/>
    </location>
</feature>
<keyword evidence="3 8" id="KW-0547">Nucleotide-binding</keyword>
<comment type="caution">
    <text evidence="11">The sequence shown here is derived from an EMBL/GenBank/DDBJ whole genome shotgun (WGS) entry which is preliminary data.</text>
</comment>
<gene>
    <name evidence="11" type="ORF">GWI33_008103</name>
</gene>
<dbReference type="PROSITE" id="PS50067">
    <property type="entry name" value="KINESIN_MOTOR_2"/>
    <property type="match status" value="1"/>
</dbReference>
<dbReference type="PANTHER" id="PTHR47968:SF13">
    <property type="entry name" value="KINESIN-LIKE PROTEIN KIF19 ISOFORM X1"/>
    <property type="match status" value="1"/>
</dbReference>
<reference evidence="11" key="1">
    <citation type="submission" date="2020-08" db="EMBL/GenBank/DDBJ databases">
        <title>Genome sequencing and assembly of the red palm weevil Rhynchophorus ferrugineus.</title>
        <authorList>
            <person name="Dias G.B."/>
            <person name="Bergman C.M."/>
            <person name="Manee M."/>
        </authorList>
    </citation>
    <scope>NUCLEOTIDE SEQUENCE</scope>
    <source>
        <strain evidence="11">AA-2017</strain>
        <tissue evidence="11">Whole larva</tissue>
    </source>
</reference>
<dbReference type="InterPro" id="IPR027640">
    <property type="entry name" value="Kinesin-like_fam"/>
</dbReference>
<dbReference type="InterPro" id="IPR036961">
    <property type="entry name" value="Kinesin_motor_dom_sf"/>
</dbReference>
<evidence type="ECO:0000256" key="6">
    <source>
        <dbReference type="ARBA" id="ARBA00023175"/>
    </source>
</evidence>
<keyword evidence="7" id="KW-0206">Cytoskeleton</keyword>
<dbReference type="GO" id="GO:0005524">
    <property type="term" value="F:ATP binding"/>
    <property type="evidence" value="ECO:0007669"/>
    <property type="project" value="UniProtKB-UniRule"/>
</dbReference>
<feature type="domain" description="Kinesin motor" evidence="10">
    <location>
        <begin position="24"/>
        <end position="240"/>
    </location>
</feature>
<comment type="subcellular location">
    <subcellularLocation>
        <location evidence="1">Cytoplasm</location>
        <location evidence="1">Cytoskeleton</location>
    </subcellularLocation>
</comment>
<dbReference type="OrthoDB" id="3176171at2759"/>
<keyword evidence="4 8" id="KW-0067">ATP-binding</keyword>
<evidence type="ECO:0000256" key="1">
    <source>
        <dbReference type="ARBA" id="ARBA00004245"/>
    </source>
</evidence>
<keyword evidence="5" id="KW-0175">Coiled coil</keyword>
<keyword evidence="12" id="KW-1185">Reference proteome</keyword>
<sequence>MTPETPSSSGSDTSKPPLKTGEERLMVAVRIRPLKSDEHHRALYAADRKTVILEDADKNDPLRHKRVYDKQYTFDVVFGEHSTQEDVYEVTTRNLVKDVLNGFNGTVFAYGPTGAGKTHTMVGDPYEPGIMIRALNDIFEAVRDKGDEYSVTMSYLELYNENIRDLLNPSSGYLELREDSRGRNIQVAGLSEISTTSTDEHSVGESPSLVPALKFPSSSSGHLILVFLDDVSALILDLDS</sequence>
<dbReference type="Proteomes" id="UP000625711">
    <property type="component" value="Unassembled WGS sequence"/>
</dbReference>
<accession>A0A834MCF4</accession>
<dbReference type="PANTHER" id="PTHR47968">
    <property type="entry name" value="CENTROMERE PROTEIN E"/>
    <property type="match status" value="1"/>
</dbReference>
<dbReference type="SMART" id="SM00129">
    <property type="entry name" value="KISc"/>
    <property type="match status" value="1"/>
</dbReference>
<dbReference type="GO" id="GO:0003777">
    <property type="term" value="F:microtubule motor activity"/>
    <property type="evidence" value="ECO:0007669"/>
    <property type="project" value="InterPro"/>
</dbReference>
<dbReference type="InterPro" id="IPR001752">
    <property type="entry name" value="Kinesin_motor_dom"/>
</dbReference>
<keyword evidence="7" id="KW-0963">Cytoplasm</keyword>
<feature type="compositionally biased region" description="Polar residues" evidence="9">
    <location>
        <begin position="1"/>
        <end position="14"/>
    </location>
</feature>
<dbReference type="EMBL" id="JAACXV010000393">
    <property type="protein sequence ID" value="KAF7278653.1"/>
    <property type="molecule type" value="Genomic_DNA"/>
</dbReference>
<dbReference type="GO" id="GO:0005874">
    <property type="term" value="C:microtubule"/>
    <property type="evidence" value="ECO:0007669"/>
    <property type="project" value="UniProtKB-KW"/>
</dbReference>
<dbReference type="Gene3D" id="3.40.850.10">
    <property type="entry name" value="Kinesin motor domain"/>
    <property type="match status" value="1"/>
</dbReference>
<name>A0A834MCF4_RHYFE</name>
<organism evidence="11 12">
    <name type="scientific">Rhynchophorus ferrugineus</name>
    <name type="common">Red palm weevil</name>
    <name type="synonym">Curculio ferrugineus</name>
    <dbReference type="NCBI Taxonomy" id="354439"/>
    <lineage>
        <taxon>Eukaryota</taxon>
        <taxon>Metazoa</taxon>
        <taxon>Ecdysozoa</taxon>
        <taxon>Arthropoda</taxon>
        <taxon>Hexapoda</taxon>
        <taxon>Insecta</taxon>
        <taxon>Pterygota</taxon>
        <taxon>Neoptera</taxon>
        <taxon>Endopterygota</taxon>
        <taxon>Coleoptera</taxon>
        <taxon>Polyphaga</taxon>
        <taxon>Cucujiformia</taxon>
        <taxon>Curculionidae</taxon>
        <taxon>Dryophthorinae</taxon>
        <taxon>Rhynchophorus</taxon>
    </lineage>
</organism>
<keyword evidence="2" id="KW-0493">Microtubule</keyword>
<keyword evidence="6 8" id="KW-0505">Motor protein</keyword>
<evidence type="ECO:0000259" key="10">
    <source>
        <dbReference type="PROSITE" id="PS50067"/>
    </source>
</evidence>
<evidence type="ECO:0000256" key="7">
    <source>
        <dbReference type="ARBA" id="ARBA00023212"/>
    </source>
</evidence>
<protein>
    <recommendedName>
        <fullName evidence="10">Kinesin motor domain-containing protein</fullName>
    </recommendedName>
</protein>
<comment type="similarity">
    <text evidence="8">Belongs to the TRAFAC class myosin-kinesin ATPase superfamily. Kinesin family.</text>
</comment>
<dbReference type="SUPFAM" id="SSF52540">
    <property type="entry name" value="P-loop containing nucleoside triphosphate hydrolases"/>
    <property type="match status" value="1"/>
</dbReference>
<proteinExistence type="inferred from homology"/>
<dbReference type="GO" id="GO:0008017">
    <property type="term" value="F:microtubule binding"/>
    <property type="evidence" value="ECO:0007669"/>
    <property type="project" value="InterPro"/>
</dbReference>
<evidence type="ECO:0000256" key="3">
    <source>
        <dbReference type="ARBA" id="ARBA00022741"/>
    </source>
</evidence>
<evidence type="ECO:0000256" key="5">
    <source>
        <dbReference type="ARBA" id="ARBA00023054"/>
    </source>
</evidence>
<evidence type="ECO:0000256" key="9">
    <source>
        <dbReference type="SAM" id="MobiDB-lite"/>
    </source>
</evidence>
<evidence type="ECO:0000256" key="8">
    <source>
        <dbReference type="PROSITE-ProRule" id="PRU00283"/>
    </source>
</evidence>
<evidence type="ECO:0000256" key="4">
    <source>
        <dbReference type="ARBA" id="ARBA00022840"/>
    </source>
</evidence>
<evidence type="ECO:0000256" key="2">
    <source>
        <dbReference type="ARBA" id="ARBA00022701"/>
    </source>
</evidence>
<dbReference type="InterPro" id="IPR027417">
    <property type="entry name" value="P-loop_NTPase"/>
</dbReference>
<evidence type="ECO:0000313" key="12">
    <source>
        <dbReference type="Proteomes" id="UP000625711"/>
    </source>
</evidence>
<dbReference type="GO" id="GO:0007018">
    <property type="term" value="P:microtubule-based movement"/>
    <property type="evidence" value="ECO:0007669"/>
    <property type="project" value="InterPro"/>
</dbReference>
<dbReference type="Pfam" id="PF00225">
    <property type="entry name" value="Kinesin"/>
    <property type="match status" value="1"/>
</dbReference>